<keyword evidence="2" id="KW-1185">Reference proteome</keyword>
<dbReference type="Gene3D" id="3.30.70.860">
    <property type="match status" value="1"/>
</dbReference>
<name>A0AA37RYN6_9GAMM</name>
<organism evidence="1 2">
    <name type="scientific">Paraferrimonas sedimenticola</name>
    <dbReference type="NCBI Taxonomy" id="375674"/>
    <lineage>
        <taxon>Bacteria</taxon>
        <taxon>Pseudomonadati</taxon>
        <taxon>Pseudomonadota</taxon>
        <taxon>Gammaproteobacteria</taxon>
        <taxon>Alteromonadales</taxon>
        <taxon>Ferrimonadaceae</taxon>
        <taxon>Paraferrimonas</taxon>
    </lineage>
</organism>
<dbReference type="InterPro" id="IPR035571">
    <property type="entry name" value="UPF0234-like_C"/>
</dbReference>
<reference evidence="1" key="2">
    <citation type="submission" date="2023-01" db="EMBL/GenBank/DDBJ databases">
        <title>Draft genome sequence of Paraferrimonas sedimenticola strain NBRC 101628.</title>
        <authorList>
            <person name="Sun Q."/>
            <person name="Mori K."/>
        </authorList>
    </citation>
    <scope>NUCLEOTIDE SEQUENCE</scope>
    <source>
        <strain evidence="1">NBRC 101628</strain>
    </source>
</reference>
<dbReference type="Pfam" id="PF04175">
    <property type="entry name" value="DUF406"/>
    <property type="match status" value="1"/>
</dbReference>
<protein>
    <submittedName>
        <fullName evidence="1">Uncharacterized protein</fullName>
    </submittedName>
</protein>
<dbReference type="RefSeq" id="WP_169903052.1">
    <property type="nucleotide sequence ID" value="NZ_BSNC01000012.1"/>
</dbReference>
<sequence>MSEKNPLDQVVDACNNVVEIGTVIDESDTALSITFGDDTPENQAAREAATQAITKRFPKATVAAETQNGQLLLAVTFDCAAEKLIYQMEQR</sequence>
<gene>
    <name evidence="1" type="ORF">GCM10007895_31820</name>
</gene>
<evidence type="ECO:0000313" key="2">
    <source>
        <dbReference type="Proteomes" id="UP001161422"/>
    </source>
</evidence>
<evidence type="ECO:0000313" key="1">
    <source>
        <dbReference type="EMBL" id="GLP97875.1"/>
    </source>
</evidence>
<dbReference type="Proteomes" id="UP001161422">
    <property type="component" value="Unassembled WGS sequence"/>
</dbReference>
<dbReference type="InterPro" id="IPR005272">
    <property type="entry name" value="DUF406"/>
</dbReference>
<dbReference type="AlphaFoldDB" id="A0AA37RYN6"/>
<proteinExistence type="predicted"/>
<reference evidence="1" key="1">
    <citation type="journal article" date="2014" name="Int. J. Syst. Evol. Microbiol.">
        <title>Complete genome sequence of Corynebacterium casei LMG S-19264T (=DSM 44701T), isolated from a smear-ripened cheese.</title>
        <authorList>
            <consortium name="US DOE Joint Genome Institute (JGI-PGF)"/>
            <person name="Walter F."/>
            <person name="Albersmeier A."/>
            <person name="Kalinowski J."/>
            <person name="Ruckert C."/>
        </authorList>
    </citation>
    <scope>NUCLEOTIDE SEQUENCE</scope>
    <source>
        <strain evidence="1">NBRC 101628</strain>
    </source>
</reference>
<comment type="caution">
    <text evidence="1">The sequence shown here is derived from an EMBL/GenBank/DDBJ whole genome shotgun (WGS) entry which is preliminary data.</text>
</comment>
<dbReference type="EMBL" id="BSNC01000012">
    <property type="protein sequence ID" value="GLP97875.1"/>
    <property type="molecule type" value="Genomic_DNA"/>
</dbReference>
<accession>A0AA37RYN6</accession>